<name>A0A4V3UT54_9GAMM</name>
<feature type="binding site" evidence="6">
    <location>
        <begin position="32"/>
        <end position="39"/>
    </location>
    <ligand>
        <name>ATP</name>
        <dbReference type="ChEBI" id="CHEBI:30616"/>
    </ligand>
</feature>
<dbReference type="GO" id="GO:0005737">
    <property type="term" value="C:cytoplasm"/>
    <property type="evidence" value="ECO:0007669"/>
    <property type="project" value="UniProtKB-SubCell"/>
</dbReference>
<dbReference type="GO" id="GO:0007062">
    <property type="term" value="P:sister chromatid cohesion"/>
    <property type="evidence" value="ECO:0007669"/>
    <property type="project" value="InterPro"/>
</dbReference>
<dbReference type="InterPro" id="IPR027417">
    <property type="entry name" value="P-loop_NTPase"/>
</dbReference>
<keyword evidence="3 6" id="KW-0067">ATP-binding</keyword>
<comment type="subunit">
    <text evidence="6">Homodimer.</text>
</comment>
<feature type="coiled-coil region" evidence="6">
    <location>
        <begin position="251"/>
        <end position="500"/>
    </location>
</feature>
<sequence length="1167" mass="129211">MRLTSIKLAGFKSFVDPTTLSLPTNITCVVGPNGSGKSNIIDAVRWVLGESAASRLRSENITDVIFAGSSARKPAGQASVELVFDNSEGTLGGEWANFAEISVRRLVSHDGQSNYYINGTRCRRRDITDLFLGTGLGARSYAIIEQGVISDIVESEPEHLRVHLEEAAGISKYKERRKETESRIKATRENLDRIRDVRDEVDKQLDHLNRQARAAERWQALKTEQTRREAELRALEYRALSAELAQQQQALRDRELAIEREQAALAAIENRLEHARTAHAEAGTRFNAAQAETYKIGAEVARVEQQLRHNRELGERLQREQAEVLVQMQQIERQLEDDQARQHEQRRAQNEALPQMDDLRAEEQRHEQALQQAEAQLAIWQQDWDAHSGESADVARAAEVERTHLSHLDRESMELARRRETLERERGGTDLAALAAEIGVLNQQHDAQQQQVERLNAALEQHKAELARAQTHEREQQAAQDHARQNVQTLRGRLASLEALQHAALGEDDARLRGWLQRLGLQQATRLGAQLKVDAGWERAVETVLAGWLDAVLTVQPLEAAGALSADDDFDLTLLGLDQASAPRVAGTLAMHAQGPAAALALLARVHTAADLASARALAVNLAPGQSVITAGGEWLGRDFLRVLRGGDKQVGVLARAREIASVQTMLATAEAAVQAASVAVEAATTARAEHERLREDTQRELYQAHRHLSELAGQRQSQAGKLELARNRLTRLDEELGGVAQRLTALEFETRSARARLEAALTRMGADETRRHGLDAARRNLLEAREEARLNLREASERQRQLALGLEARRSALIALEQAIARTQAQHAQVRARSEALAELLATGAAPLVELDAERAVYLEQRLLADRALVEARGALEAAETGQRTLEGERQHAEQRLLRQREQGTEQRLAEQAQRLRAAQIAEAIGASGLALDEVLASLAEDIEIDSFRTALLDLEQKIRRLEPVNLAAIQEHAEQAERKTYLDAQLADLTEALETLETAIRKIDRETRQMFRDTFDKVNTGLQELFPRLFGGGTAYLELTGDDLLDAGVAIMARPPGKRISNISQLSGGEKALIAVALVFAIFRLNPAPFCILDEVDAPLDEANVGRFTELVKEMSERVQFMYVTHNKTSMESAQHLCGVAMREPGVSRLVQVDLEEAAKLAGVA</sequence>
<keyword evidence="4 6" id="KW-0175">Coiled coil</keyword>
<evidence type="ECO:0000256" key="4">
    <source>
        <dbReference type="ARBA" id="ARBA00023054"/>
    </source>
</evidence>
<keyword evidence="2 6" id="KW-0547">Nucleotide-binding</keyword>
<comment type="function">
    <text evidence="6">Required for chromosome condensation and partitioning.</text>
</comment>
<protein>
    <recommendedName>
        <fullName evidence="6">Chromosome partition protein Smc</fullName>
    </recommendedName>
</protein>
<dbReference type="Proteomes" id="UP000307749">
    <property type="component" value="Unassembled WGS sequence"/>
</dbReference>
<evidence type="ECO:0000256" key="3">
    <source>
        <dbReference type="ARBA" id="ARBA00022840"/>
    </source>
</evidence>
<dbReference type="HAMAP" id="MF_01894">
    <property type="entry name" value="Smc_prok"/>
    <property type="match status" value="1"/>
</dbReference>
<feature type="coiled-coil region" evidence="6">
    <location>
        <begin position="775"/>
        <end position="834"/>
    </location>
</feature>
<dbReference type="RefSeq" id="WP_081128051.1">
    <property type="nucleotide sequence ID" value="NZ_DAHXOC010000008.1"/>
</dbReference>
<accession>A0A4V3UT54</accession>
<dbReference type="OrthoDB" id="9808768at2"/>
<comment type="subcellular location">
    <subcellularLocation>
        <location evidence="6">Cytoplasm</location>
    </subcellularLocation>
</comment>
<dbReference type="STRING" id="993689.GCA_002077135_02416"/>
<dbReference type="EMBL" id="MWQO01000040">
    <property type="protein sequence ID" value="THD09331.1"/>
    <property type="molecule type" value="Genomic_DNA"/>
</dbReference>
<dbReference type="NCBIfam" id="TIGR02168">
    <property type="entry name" value="SMC_prok_B"/>
    <property type="match status" value="1"/>
</dbReference>
<dbReference type="SUPFAM" id="SSF52540">
    <property type="entry name" value="P-loop containing nucleoside triphosphate hydrolases"/>
    <property type="match status" value="1"/>
</dbReference>
<reference evidence="9 10" key="1">
    <citation type="submission" date="2017-02" db="EMBL/GenBank/DDBJ databases">
        <title>Whole genome sequencing of Metallibacterium scheffleri DSM 24874 (T).</title>
        <authorList>
            <person name="Kumar S."/>
            <person name="Patil P."/>
            <person name="Patil P.B."/>
        </authorList>
    </citation>
    <scope>NUCLEOTIDE SEQUENCE [LARGE SCALE GENOMIC DNA]</scope>
    <source>
        <strain evidence="9 10">DSM 24874</strain>
    </source>
</reference>
<dbReference type="InterPro" id="IPR003395">
    <property type="entry name" value="RecF/RecN/SMC_N"/>
</dbReference>
<evidence type="ECO:0000256" key="7">
    <source>
        <dbReference type="SAM" id="MobiDB-lite"/>
    </source>
</evidence>
<dbReference type="GO" id="GO:0003677">
    <property type="term" value="F:DNA binding"/>
    <property type="evidence" value="ECO:0007669"/>
    <property type="project" value="UniProtKB-UniRule"/>
</dbReference>
<evidence type="ECO:0000256" key="2">
    <source>
        <dbReference type="ARBA" id="ARBA00022741"/>
    </source>
</evidence>
<dbReference type="InterPro" id="IPR011890">
    <property type="entry name" value="SMC_prok"/>
</dbReference>
<dbReference type="AlphaFoldDB" id="A0A4V3UT54"/>
<dbReference type="SUPFAM" id="SSF75553">
    <property type="entry name" value="Smc hinge domain"/>
    <property type="match status" value="1"/>
</dbReference>
<dbReference type="GO" id="GO:0016887">
    <property type="term" value="F:ATP hydrolysis activity"/>
    <property type="evidence" value="ECO:0007669"/>
    <property type="project" value="InterPro"/>
</dbReference>
<dbReference type="PANTHER" id="PTHR43977">
    <property type="entry name" value="STRUCTURAL MAINTENANCE OF CHROMOSOMES PROTEIN 3"/>
    <property type="match status" value="1"/>
</dbReference>
<feature type="domain" description="RecF/RecN/SMC N-terminal" evidence="8">
    <location>
        <begin position="3"/>
        <end position="1150"/>
    </location>
</feature>
<feature type="compositionally biased region" description="Basic and acidic residues" evidence="7">
    <location>
        <begin position="887"/>
        <end position="905"/>
    </location>
</feature>
<keyword evidence="5 6" id="KW-0238">DNA-binding</keyword>
<gene>
    <name evidence="6" type="primary">smc</name>
    <name evidence="9" type="ORF">B1806_11420</name>
</gene>
<evidence type="ECO:0000259" key="8">
    <source>
        <dbReference type="Pfam" id="PF02463"/>
    </source>
</evidence>
<keyword evidence="1 6" id="KW-0963">Cytoplasm</keyword>
<feature type="coiled-coil region" evidence="6">
    <location>
        <begin position="681"/>
        <end position="736"/>
    </location>
</feature>
<dbReference type="InterPro" id="IPR036277">
    <property type="entry name" value="SMC_hinge_sf"/>
</dbReference>
<organism evidence="9 10">
    <name type="scientific">Metallibacterium scheffleri</name>
    <dbReference type="NCBI Taxonomy" id="993689"/>
    <lineage>
        <taxon>Bacteria</taxon>
        <taxon>Pseudomonadati</taxon>
        <taxon>Pseudomonadota</taxon>
        <taxon>Gammaproteobacteria</taxon>
        <taxon>Lysobacterales</taxon>
        <taxon>Rhodanobacteraceae</taxon>
        <taxon>Metallibacterium</taxon>
    </lineage>
</organism>
<evidence type="ECO:0000256" key="1">
    <source>
        <dbReference type="ARBA" id="ARBA00022490"/>
    </source>
</evidence>
<dbReference type="Gene3D" id="3.40.50.300">
    <property type="entry name" value="P-loop containing nucleotide triphosphate hydrolases"/>
    <property type="match status" value="2"/>
</dbReference>
<dbReference type="GO" id="GO:0005694">
    <property type="term" value="C:chromosome"/>
    <property type="evidence" value="ECO:0007669"/>
    <property type="project" value="InterPro"/>
</dbReference>
<keyword evidence="10" id="KW-1185">Reference proteome</keyword>
<dbReference type="GO" id="GO:0005524">
    <property type="term" value="F:ATP binding"/>
    <property type="evidence" value="ECO:0007669"/>
    <property type="project" value="UniProtKB-UniRule"/>
</dbReference>
<evidence type="ECO:0000313" key="9">
    <source>
        <dbReference type="EMBL" id="THD09331.1"/>
    </source>
</evidence>
<evidence type="ECO:0000313" key="10">
    <source>
        <dbReference type="Proteomes" id="UP000307749"/>
    </source>
</evidence>
<dbReference type="GO" id="GO:0007059">
    <property type="term" value="P:chromosome segregation"/>
    <property type="evidence" value="ECO:0007669"/>
    <property type="project" value="UniProtKB-UniRule"/>
</dbReference>
<feature type="coiled-coil region" evidence="6">
    <location>
        <begin position="170"/>
        <end position="211"/>
    </location>
</feature>
<proteinExistence type="inferred from homology"/>
<dbReference type="CDD" id="cd03278">
    <property type="entry name" value="ABC_SMC_barmotin"/>
    <property type="match status" value="1"/>
</dbReference>
<comment type="caution">
    <text evidence="9">The sequence shown here is derived from an EMBL/GenBank/DDBJ whole genome shotgun (WGS) entry which is preliminary data.</text>
</comment>
<evidence type="ECO:0000256" key="6">
    <source>
        <dbReference type="HAMAP-Rule" id="MF_01894"/>
    </source>
</evidence>
<dbReference type="InterPro" id="IPR024704">
    <property type="entry name" value="SMC"/>
</dbReference>
<dbReference type="Pfam" id="PF02463">
    <property type="entry name" value="SMC_N"/>
    <property type="match status" value="1"/>
</dbReference>
<feature type="region of interest" description="Disordered" evidence="7">
    <location>
        <begin position="881"/>
        <end position="905"/>
    </location>
</feature>
<evidence type="ECO:0000256" key="5">
    <source>
        <dbReference type="ARBA" id="ARBA00023125"/>
    </source>
</evidence>
<dbReference type="GO" id="GO:0030261">
    <property type="term" value="P:chromosome condensation"/>
    <property type="evidence" value="ECO:0007669"/>
    <property type="project" value="InterPro"/>
</dbReference>
<comment type="similarity">
    <text evidence="6">Belongs to the SMC family.</text>
</comment>
<dbReference type="PIRSF" id="PIRSF005719">
    <property type="entry name" value="SMC"/>
    <property type="match status" value="1"/>
</dbReference>
<comment type="domain">
    <text evidence="6">Contains large globular domains required for ATP hydrolysis at each terminus and a third globular domain forming a flexible hinge near the middle of the molecule. These domains are separated by coiled-coil structures.</text>
</comment>
<dbReference type="GO" id="GO:0006260">
    <property type="term" value="P:DNA replication"/>
    <property type="evidence" value="ECO:0007669"/>
    <property type="project" value="UniProtKB-UniRule"/>
</dbReference>